<dbReference type="FunFam" id="3.90.79.10:FF:000021">
    <property type="entry name" value="ADP-ribose pyrophosphatase, mitochondrial isoform X1"/>
    <property type="match status" value="1"/>
</dbReference>
<evidence type="ECO:0000313" key="2">
    <source>
        <dbReference type="EMBL" id="KAF6027823.1"/>
    </source>
</evidence>
<dbReference type="CDD" id="cd03670">
    <property type="entry name" value="NUDIX_ADPRase_Nudt9"/>
    <property type="match status" value="1"/>
</dbReference>
<dbReference type="GO" id="GO:0047631">
    <property type="term" value="F:ADP-ribose diphosphatase activity"/>
    <property type="evidence" value="ECO:0007669"/>
    <property type="project" value="InterPro"/>
</dbReference>
<sequence length="300" mass="33853">MARAIKKLFGHMHTNCRKSFPHLYIRDDDQKRCAVPDDLVSWDAEWKEYDPDDYTMPHVLSGPEWADPPSIEGLKFNTIDGNIDRRSHMGEYSLDSGENDDFVKDGHYFKNPVGRTGLKGRGTLGKWGPNHAADPIVTRWKRDDAGNKITNPVSQKLVLQFVAIVRRDHGVWAVPGGMVDAGENINVTLKREFSEEAMNTLELPPDQVEKVTTQVNDLFQHGTEVYRGYVDDPRNTDNSWIETVAHNFHDDSGNSVGAFTLNAGDDAIGVKWVDISQDLQLFASHLDFIKKVADIHGCHW</sequence>
<feature type="domain" description="Nudix hydrolase" evidence="1">
    <location>
        <begin position="140"/>
        <end position="295"/>
    </location>
</feature>
<dbReference type="Pfam" id="PF25969">
    <property type="entry name" value="NUDT9_N"/>
    <property type="match status" value="1"/>
</dbReference>
<gene>
    <name evidence="2" type="ORF">EB796_013855</name>
</gene>
<dbReference type="Proteomes" id="UP000593567">
    <property type="component" value="Unassembled WGS sequence"/>
</dbReference>
<accession>A0A7J7JPL0</accession>
<evidence type="ECO:0000313" key="3">
    <source>
        <dbReference type="Proteomes" id="UP000593567"/>
    </source>
</evidence>
<comment type="caution">
    <text evidence="2">The sequence shown here is derived from an EMBL/GenBank/DDBJ whole genome shotgun (WGS) entry which is preliminary data.</text>
</comment>
<dbReference type="EMBL" id="VXIV02002017">
    <property type="protein sequence ID" value="KAF6027823.1"/>
    <property type="molecule type" value="Genomic_DNA"/>
</dbReference>
<dbReference type="InterPro" id="IPR000086">
    <property type="entry name" value="NUDIX_hydrolase_dom"/>
</dbReference>
<dbReference type="PANTHER" id="PTHR13030:SF8">
    <property type="entry name" value="ADP-RIBOSE PYROPHOSPHATASE, MITOCHONDRIAL"/>
    <property type="match status" value="1"/>
</dbReference>
<dbReference type="SUPFAM" id="SSF55811">
    <property type="entry name" value="Nudix"/>
    <property type="match status" value="1"/>
</dbReference>
<evidence type="ECO:0000259" key="1">
    <source>
        <dbReference type="PROSITE" id="PS51462"/>
    </source>
</evidence>
<reference evidence="2" key="1">
    <citation type="submission" date="2020-06" db="EMBL/GenBank/DDBJ databases">
        <title>Draft genome of Bugula neritina, a colonial animal packing powerful symbionts and potential medicines.</title>
        <authorList>
            <person name="Rayko M."/>
        </authorList>
    </citation>
    <scope>NUCLEOTIDE SEQUENCE [LARGE SCALE GENOMIC DNA]</scope>
    <source>
        <strain evidence="2">Kwan_BN1</strain>
    </source>
</reference>
<dbReference type="PROSITE" id="PS51462">
    <property type="entry name" value="NUDIX"/>
    <property type="match status" value="1"/>
</dbReference>
<name>A0A7J7JPL0_BUGNE</name>
<dbReference type="AlphaFoldDB" id="A0A7J7JPL0"/>
<dbReference type="InterPro" id="IPR039989">
    <property type="entry name" value="NUDT9"/>
</dbReference>
<organism evidence="2 3">
    <name type="scientific">Bugula neritina</name>
    <name type="common">Brown bryozoan</name>
    <name type="synonym">Sertularia neritina</name>
    <dbReference type="NCBI Taxonomy" id="10212"/>
    <lineage>
        <taxon>Eukaryota</taxon>
        <taxon>Metazoa</taxon>
        <taxon>Spiralia</taxon>
        <taxon>Lophotrochozoa</taxon>
        <taxon>Bryozoa</taxon>
        <taxon>Gymnolaemata</taxon>
        <taxon>Cheilostomatida</taxon>
        <taxon>Flustrina</taxon>
        <taxon>Buguloidea</taxon>
        <taxon>Bugulidae</taxon>
        <taxon>Bugula</taxon>
    </lineage>
</organism>
<dbReference type="Pfam" id="PF00293">
    <property type="entry name" value="NUDIX"/>
    <property type="match status" value="1"/>
</dbReference>
<protein>
    <submittedName>
        <fullName evidence="2">NUDT9</fullName>
    </submittedName>
</protein>
<dbReference type="InterPro" id="IPR015797">
    <property type="entry name" value="NUDIX_hydrolase-like_dom_sf"/>
</dbReference>
<proteinExistence type="predicted"/>
<keyword evidence="3" id="KW-1185">Reference proteome</keyword>
<dbReference type="PANTHER" id="PTHR13030">
    <property type="entry name" value="NUDIX HYDROLASE"/>
    <property type="match status" value="1"/>
</dbReference>
<dbReference type="Gene3D" id="3.90.79.10">
    <property type="entry name" value="Nucleoside Triphosphate Pyrophosphohydrolase"/>
    <property type="match status" value="1"/>
</dbReference>
<dbReference type="OrthoDB" id="9972248at2759"/>